<evidence type="ECO:0000313" key="5">
    <source>
        <dbReference type="Proteomes" id="UP000317421"/>
    </source>
</evidence>
<evidence type="ECO:0000256" key="1">
    <source>
        <dbReference type="SAM" id="MobiDB-lite"/>
    </source>
</evidence>
<evidence type="ECO:0000259" key="3">
    <source>
        <dbReference type="Pfam" id="PF05598"/>
    </source>
</evidence>
<dbReference type="PANTHER" id="PTHR35604:SF2">
    <property type="entry name" value="TRANSPOSASE INSH FOR INSERTION SEQUENCE ELEMENT IS5A-RELATED"/>
    <property type="match status" value="1"/>
</dbReference>
<dbReference type="Pfam" id="PF05598">
    <property type="entry name" value="DUF772"/>
    <property type="match status" value="1"/>
</dbReference>
<reference evidence="4 5" key="1">
    <citation type="submission" date="2019-02" db="EMBL/GenBank/DDBJ databases">
        <title>Deep-cultivation of Planctomycetes and their phenomic and genomic characterization uncovers novel biology.</title>
        <authorList>
            <person name="Wiegand S."/>
            <person name="Jogler M."/>
            <person name="Boedeker C."/>
            <person name="Pinto D."/>
            <person name="Vollmers J."/>
            <person name="Rivas-Marin E."/>
            <person name="Kohn T."/>
            <person name="Peeters S.H."/>
            <person name="Heuer A."/>
            <person name="Rast P."/>
            <person name="Oberbeckmann S."/>
            <person name="Bunk B."/>
            <person name="Jeske O."/>
            <person name="Meyerdierks A."/>
            <person name="Storesund J.E."/>
            <person name="Kallscheuer N."/>
            <person name="Luecker S."/>
            <person name="Lage O.M."/>
            <person name="Pohl T."/>
            <person name="Merkel B.J."/>
            <person name="Hornburger P."/>
            <person name="Mueller R.-W."/>
            <person name="Bruemmer F."/>
            <person name="Labrenz M."/>
            <person name="Spormann A.M."/>
            <person name="Op Den Camp H."/>
            <person name="Overmann J."/>
            <person name="Amann R."/>
            <person name="Jetten M.S.M."/>
            <person name="Mascher T."/>
            <person name="Medema M.H."/>
            <person name="Devos D.P."/>
            <person name="Kaster A.-K."/>
            <person name="Ovreas L."/>
            <person name="Rohde M."/>
            <person name="Galperin M.Y."/>
            <person name="Jogler C."/>
        </authorList>
    </citation>
    <scope>NUCLEOTIDE SEQUENCE [LARGE SCALE GENOMIC DNA]</scope>
    <source>
        <strain evidence="4 5">Pla108</strain>
    </source>
</reference>
<evidence type="ECO:0000259" key="2">
    <source>
        <dbReference type="Pfam" id="PF01609"/>
    </source>
</evidence>
<feature type="domain" description="Transposase IS4-like" evidence="2">
    <location>
        <begin position="155"/>
        <end position="325"/>
    </location>
</feature>
<sequence length="367" mass="41378">MLFIGYFEAIDSQRGIAWRCADSLSLREFLGVKLTERTPDHSTLSKTRDRLPIEVHELAFRLVLAAAAERGLLKGKTLGVDSTTLEADAAMRSIVRKGSGEDWKAYVKRLMQEAGQIEEGDEPSDEDLRRFDKRRKNKKVSNTEWESPTDPDARTAKLKNGRTRLAYKAEHALDLETEPIVAAEVYHADHSDSQTLADTAMAARTHLAEAGHEEVFREVVADKGYHAAGQLELAQSLGLRTYVPEPNRRHRLRWNNKPIELKEAIYANRRRTKTEKNSKLQRLRSERVERSFAHVCDTGGARRTRLRGIEKVRKRTLIVAAAHNLAILMRRLLGAGKPKALAAILDQLALALPLLIRLIETRKSTGC</sequence>
<dbReference type="GO" id="GO:0003677">
    <property type="term" value="F:DNA binding"/>
    <property type="evidence" value="ECO:0007669"/>
    <property type="project" value="InterPro"/>
</dbReference>
<dbReference type="GO" id="GO:0006313">
    <property type="term" value="P:DNA transposition"/>
    <property type="evidence" value="ECO:0007669"/>
    <property type="project" value="InterPro"/>
</dbReference>
<dbReference type="PANTHER" id="PTHR35604">
    <property type="entry name" value="TRANSPOSASE INSH FOR INSERTION SEQUENCE ELEMENT IS5A-RELATED"/>
    <property type="match status" value="1"/>
</dbReference>
<evidence type="ECO:0000313" key="4">
    <source>
        <dbReference type="EMBL" id="TWT99477.1"/>
    </source>
</evidence>
<dbReference type="Pfam" id="PF01609">
    <property type="entry name" value="DDE_Tnp_1"/>
    <property type="match status" value="1"/>
</dbReference>
<dbReference type="OrthoDB" id="106677at2"/>
<accession>A0A5C6AJ33</accession>
<dbReference type="GO" id="GO:0004803">
    <property type="term" value="F:transposase activity"/>
    <property type="evidence" value="ECO:0007669"/>
    <property type="project" value="InterPro"/>
</dbReference>
<organism evidence="4 5">
    <name type="scientific">Botrimarina colliarenosi</name>
    <dbReference type="NCBI Taxonomy" id="2528001"/>
    <lineage>
        <taxon>Bacteria</taxon>
        <taxon>Pseudomonadati</taxon>
        <taxon>Planctomycetota</taxon>
        <taxon>Planctomycetia</taxon>
        <taxon>Pirellulales</taxon>
        <taxon>Lacipirellulaceae</taxon>
        <taxon>Botrimarina</taxon>
    </lineage>
</organism>
<dbReference type="AlphaFoldDB" id="A0A5C6AJ33"/>
<name>A0A5C6AJ33_9BACT</name>
<gene>
    <name evidence="4" type="ORF">Pla108_04160</name>
</gene>
<keyword evidence="5" id="KW-1185">Reference proteome</keyword>
<dbReference type="EMBL" id="SJPR01000001">
    <property type="protein sequence ID" value="TWT99477.1"/>
    <property type="molecule type" value="Genomic_DNA"/>
</dbReference>
<dbReference type="Proteomes" id="UP000317421">
    <property type="component" value="Unassembled WGS sequence"/>
</dbReference>
<feature type="region of interest" description="Disordered" evidence="1">
    <location>
        <begin position="116"/>
        <end position="158"/>
    </location>
</feature>
<proteinExistence type="predicted"/>
<feature type="domain" description="Transposase InsH N-terminal" evidence="3">
    <location>
        <begin position="1"/>
        <end position="50"/>
    </location>
</feature>
<comment type="caution">
    <text evidence="4">The sequence shown here is derived from an EMBL/GenBank/DDBJ whole genome shotgun (WGS) entry which is preliminary data.</text>
</comment>
<feature type="compositionally biased region" description="Acidic residues" evidence="1">
    <location>
        <begin position="116"/>
        <end position="125"/>
    </location>
</feature>
<protein>
    <submittedName>
        <fullName evidence="4">Transposase DDE domain protein</fullName>
    </submittedName>
</protein>
<dbReference type="InterPro" id="IPR008490">
    <property type="entry name" value="Transposase_InsH_N"/>
</dbReference>
<dbReference type="InterPro" id="IPR002559">
    <property type="entry name" value="Transposase_11"/>
</dbReference>